<evidence type="ECO:0000313" key="2">
    <source>
        <dbReference type="EMBL" id="OGI93622.1"/>
    </source>
</evidence>
<protein>
    <recommendedName>
        <fullName evidence="4">SMODS and SLOG-associating 2TM effector domain-containing protein</fullName>
    </recommendedName>
</protein>
<feature type="transmembrane region" description="Helical" evidence="1">
    <location>
        <begin position="128"/>
        <end position="147"/>
    </location>
</feature>
<evidence type="ECO:0000313" key="3">
    <source>
        <dbReference type="Proteomes" id="UP000176629"/>
    </source>
</evidence>
<evidence type="ECO:0000256" key="1">
    <source>
        <dbReference type="SAM" id="Phobius"/>
    </source>
</evidence>
<comment type="caution">
    <text evidence="2">The sequence shown here is derived from an EMBL/GenBank/DDBJ whole genome shotgun (WGS) entry which is preliminary data.</text>
</comment>
<keyword evidence="1" id="KW-1133">Transmembrane helix</keyword>
<feature type="transmembrane region" description="Helical" evidence="1">
    <location>
        <begin position="102"/>
        <end position="122"/>
    </location>
</feature>
<dbReference type="Proteomes" id="UP000176629">
    <property type="component" value="Unassembled WGS sequence"/>
</dbReference>
<gene>
    <name evidence="2" type="ORF">A3A03_01315</name>
</gene>
<sequence>MKDQTSLPKETAEIYLRLEQYSDIFSDFDIRSYRERALSIDFIEEIKRAASGMDKGGIELMLHIPEKDRNEAEEATIKERLAAHFKRHYYLLSAEKRRVMKLGITMVVLGIMCMILATFVVFKDPTQNLWLSFLVVFLEPAAWFLLWEGMDQIIFNSKNVNPDLNFYKKMFYSRDRIYFKSY</sequence>
<reference evidence="2 3" key="1">
    <citation type="journal article" date="2016" name="Nat. Commun.">
        <title>Thousands of microbial genomes shed light on interconnected biogeochemical processes in an aquifer system.</title>
        <authorList>
            <person name="Anantharaman K."/>
            <person name="Brown C.T."/>
            <person name="Hug L.A."/>
            <person name="Sharon I."/>
            <person name="Castelle C.J."/>
            <person name="Probst A.J."/>
            <person name="Thomas B.C."/>
            <person name="Singh A."/>
            <person name="Wilkins M.J."/>
            <person name="Karaoz U."/>
            <person name="Brodie E.L."/>
            <person name="Williams K.H."/>
            <person name="Hubbard S.S."/>
            <person name="Banfield J.F."/>
        </authorList>
    </citation>
    <scope>NUCLEOTIDE SEQUENCE [LARGE SCALE GENOMIC DNA]</scope>
</reference>
<accession>A0A1F6XI16</accession>
<evidence type="ECO:0008006" key="4">
    <source>
        <dbReference type="Google" id="ProtNLM"/>
    </source>
</evidence>
<proteinExistence type="predicted"/>
<dbReference type="AlphaFoldDB" id="A0A1F6XI16"/>
<keyword evidence="1" id="KW-0812">Transmembrane</keyword>
<keyword evidence="1" id="KW-0472">Membrane</keyword>
<name>A0A1F6XI16_9BACT</name>
<dbReference type="EMBL" id="MFUX01000041">
    <property type="protein sequence ID" value="OGI93622.1"/>
    <property type="molecule type" value="Genomic_DNA"/>
</dbReference>
<organism evidence="2 3">
    <name type="scientific">Candidatus Nomurabacteria bacterium RIFCSPLOWO2_01_FULL_40_18</name>
    <dbReference type="NCBI Taxonomy" id="1801773"/>
    <lineage>
        <taxon>Bacteria</taxon>
        <taxon>Candidatus Nomuraibacteriota</taxon>
    </lineage>
</organism>